<organism evidence="1 2">
    <name type="scientific">Cichorium intybus</name>
    <name type="common">Chicory</name>
    <dbReference type="NCBI Taxonomy" id="13427"/>
    <lineage>
        <taxon>Eukaryota</taxon>
        <taxon>Viridiplantae</taxon>
        <taxon>Streptophyta</taxon>
        <taxon>Embryophyta</taxon>
        <taxon>Tracheophyta</taxon>
        <taxon>Spermatophyta</taxon>
        <taxon>Magnoliopsida</taxon>
        <taxon>eudicotyledons</taxon>
        <taxon>Gunneridae</taxon>
        <taxon>Pentapetalae</taxon>
        <taxon>asterids</taxon>
        <taxon>campanulids</taxon>
        <taxon>Asterales</taxon>
        <taxon>Asteraceae</taxon>
        <taxon>Cichorioideae</taxon>
        <taxon>Cichorieae</taxon>
        <taxon>Cichoriinae</taxon>
        <taxon>Cichorium</taxon>
    </lineage>
</organism>
<name>A0ACB9BEY4_CICIN</name>
<keyword evidence="2" id="KW-1185">Reference proteome</keyword>
<dbReference type="Proteomes" id="UP001055811">
    <property type="component" value="Linkage Group LG06"/>
</dbReference>
<reference evidence="1 2" key="2">
    <citation type="journal article" date="2022" name="Mol. Ecol. Resour.">
        <title>The genomes of chicory, endive, great burdock and yacon provide insights into Asteraceae paleo-polyploidization history and plant inulin production.</title>
        <authorList>
            <person name="Fan W."/>
            <person name="Wang S."/>
            <person name="Wang H."/>
            <person name="Wang A."/>
            <person name="Jiang F."/>
            <person name="Liu H."/>
            <person name="Zhao H."/>
            <person name="Xu D."/>
            <person name="Zhang Y."/>
        </authorList>
    </citation>
    <scope>NUCLEOTIDE SEQUENCE [LARGE SCALE GENOMIC DNA]</scope>
    <source>
        <strain evidence="2">cv. Punajuju</strain>
        <tissue evidence="1">Leaves</tissue>
    </source>
</reference>
<protein>
    <submittedName>
        <fullName evidence="1">Uncharacterized protein</fullName>
    </submittedName>
</protein>
<sequence length="113" mass="12723">MAVASYRTKSVLYSLPFPTLTDTQSTHAHIEAIKVKHQTHQFRLWTVIGNRFSKRIDCGAAFLLRNQTASLKIAPNFNFTKVFLKITKMQLTLEFGSEFHVKPSSRPSAVGGL</sequence>
<comment type="caution">
    <text evidence="1">The sequence shown here is derived from an EMBL/GenBank/DDBJ whole genome shotgun (WGS) entry which is preliminary data.</text>
</comment>
<evidence type="ECO:0000313" key="1">
    <source>
        <dbReference type="EMBL" id="KAI3720489.1"/>
    </source>
</evidence>
<dbReference type="EMBL" id="CM042014">
    <property type="protein sequence ID" value="KAI3720489.1"/>
    <property type="molecule type" value="Genomic_DNA"/>
</dbReference>
<accession>A0ACB9BEY4</accession>
<reference evidence="2" key="1">
    <citation type="journal article" date="2022" name="Mol. Ecol. Resour.">
        <title>The genomes of chicory, endive, great burdock and yacon provide insights into Asteraceae palaeo-polyploidization history and plant inulin production.</title>
        <authorList>
            <person name="Fan W."/>
            <person name="Wang S."/>
            <person name="Wang H."/>
            <person name="Wang A."/>
            <person name="Jiang F."/>
            <person name="Liu H."/>
            <person name="Zhao H."/>
            <person name="Xu D."/>
            <person name="Zhang Y."/>
        </authorList>
    </citation>
    <scope>NUCLEOTIDE SEQUENCE [LARGE SCALE GENOMIC DNA]</scope>
    <source>
        <strain evidence="2">cv. Punajuju</strain>
    </source>
</reference>
<gene>
    <name evidence="1" type="ORF">L2E82_31476</name>
</gene>
<evidence type="ECO:0000313" key="2">
    <source>
        <dbReference type="Proteomes" id="UP001055811"/>
    </source>
</evidence>
<proteinExistence type="predicted"/>